<feature type="transmembrane region" description="Helical" evidence="1">
    <location>
        <begin position="12"/>
        <end position="38"/>
    </location>
</feature>
<evidence type="ECO:0000256" key="1">
    <source>
        <dbReference type="SAM" id="Phobius"/>
    </source>
</evidence>
<keyword evidence="1" id="KW-1133">Transmembrane helix</keyword>
<keyword evidence="1" id="KW-0472">Membrane</keyword>
<dbReference type="RefSeq" id="WP_048100297.1">
    <property type="nucleotide sequence ID" value="NZ_JFZT01000050.1"/>
</dbReference>
<evidence type="ECO:0000313" key="3">
    <source>
        <dbReference type="Proteomes" id="UP000024332"/>
    </source>
</evidence>
<evidence type="ECO:0000313" key="2">
    <source>
        <dbReference type="EMBL" id="EZQ02405.1"/>
    </source>
</evidence>
<dbReference type="Proteomes" id="UP000024332">
    <property type="component" value="Unassembled WGS sequence"/>
</dbReference>
<protein>
    <submittedName>
        <fullName evidence="2">Uncharacterized protein</fullName>
    </submittedName>
</protein>
<sequence>MPNPRKLYTQVVSSYVLIILVFLIMLGIMGILAIPYYISPITYSNGGTPAGVGDLILSIMVVAIFLAGVFLLERRQLEFGSLLVVIGLIVITVLVWELYGFGEISNIYHGI</sequence>
<reference evidence="2 3" key="1">
    <citation type="submission" date="2014-03" db="EMBL/GenBank/DDBJ databases">
        <title>Draft genome sequence of the novel thermoacidophilic archaea Acidianus copahuensis ALE1 strain, isolated from Copahue volcanic area in Neuquen Argentina.</title>
        <authorList>
            <person name="Urbieta M.S."/>
            <person name="Rascovan N."/>
            <person name="Castro C."/>
            <person name="Revale S."/>
            <person name="Giaveno M.A."/>
            <person name="Vazquez M.P."/>
            <person name="Donati E.R."/>
        </authorList>
    </citation>
    <scope>NUCLEOTIDE SEQUENCE [LARGE SCALE GENOMIC DNA]</scope>
    <source>
        <strain evidence="2 3">ALE1</strain>
    </source>
</reference>
<dbReference type="AlphaFoldDB" id="A0A031LJJ3"/>
<keyword evidence="1" id="KW-0812">Transmembrane</keyword>
<accession>A0A031LJJ3</accession>
<dbReference type="STRING" id="1160895.CM19_10465"/>
<comment type="caution">
    <text evidence="2">The sequence shown here is derived from an EMBL/GenBank/DDBJ whole genome shotgun (WGS) entry which is preliminary data.</text>
</comment>
<organism evidence="2 3">
    <name type="scientific">Candidatus Acidianus copahuensis</name>
    <dbReference type="NCBI Taxonomy" id="1160895"/>
    <lineage>
        <taxon>Archaea</taxon>
        <taxon>Thermoproteota</taxon>
        <taxon>Thermoprotei</taxon>
        <taxon>Sulfolobales</taxon>
        <taxon>Sulfolobaceae</taxon>
        <taxon>Acidianus</taxon>
    </lineage>
</organism>
<proteinExistence type="predicted"/>
<dbReference type="EMBL" id="JFZT01000050">
    <property type="protein sequence ID" value="EZQ02405.1"/>
    <property type="molecule type" value="Genomic_DNA"/>
</dbReference>
<name>A0A031LJJ3_9CREN</name>
<keyword evidence="3" id="KW-1185">Reference proteome</keyword>
<feature type="transmembrane region" description="Helical" evidence="1">
    <location>
        <begin position="79"/>
        <end position="99"/>
    </location>
</feature>
<feature type="transmembrane region" description="Helical" evidence="1">
    <location>
        <begin position="50"/>
        <end position="72"/>
    </location>
</feature>
<dbReference type="OrthoDB" id="43317at2157"/>
<gene>
    <name evidence="2" type="ORF">CM19_10465</name>
</gene>